<dbReference type="InParanoid" id="A0A6P6XJF7"/>
<dbReference type="KEGG" id="dpte:113788424"/>
<organism evidence="1 2">
    <name type="scientific">Dermatophagoides pteronyssinus</name>
    <name type="common">European house dust mite</name>
    <dbReference type="NCBI Taxonomy" id="6956"/>
    <lineage>
        <taxon>Eukaryota</taxon>
        <taxon>Metazoa</taxon>
        <taxon>Ecdysozoa</taxon>
        <taxon>Arthropoda</taxon>
        <taxon>Chelicerata</taxon>
        <taxon>Arachnida</taxon>
        <taxon>Acari</taxon>
        <taxon>Acariformes</taxon>
        <taxon>Sarcoptiformes</taxon>
        <taxon>Astigmata</taxon>
        <taxon>Psoroptidia</taxon>
        <taxon>Analgoidea</taxon>
        <taxon>Pyroglyphidae</taxon>
        <taxon>Dermatophagoidinae</taxon>
        <taxon>Dermatophagoides</taxon>
    </lineage>
</organism>
<evidence type="ECO:0000313" key="1">
    <source>
        <dbReference type="Proteomes" id="UP000515146"/>
    </source>
</evidence>
<sequence length="223" mass="25830">MCLAQTRNIKSNVLFINDSTNVVIQQARVDLRINSGKIFRNLQKKMTQKPDVMEDDKNDDCEEFILIRVPKTIDPSTLNGTKIYLNRNDDRPNEIRSSSSSGDDQTYGYNFTAINNNNQLAFYSMNKIQPEILDKNNVYRLDRNTRLKGCLNFYQQPSPLSSIETNESELQPLESECPNDPVDKIIHRNKRKFLTDQNPIIKSNTIVEDEQPKLRTKKKSKTK</sequence>
<reference evidence="2" key="1">
    <citation type="submission" date="2025-08" db="UniProtKB">
        <authorList>
            <consortium name="RefSeq"/>
        </authorList>
    </citation>
    <scope>IDENTIFICATION</scope>
    <source>
        <strain evidence="2">Airmid</strain>
    </source>
</reference>
<gene>
    <name evidence="2" type="primary">LOC113788424</name>
</gene>
<dbReference type="OrthoDB" id="6510758at2759"/>
<protein>
    <submittedName>
        <fullName evidence="2">Uncharacterized protein LOC113788424</fullName>
    </submittedName>
</protein>
<keyword evidence="1" id="KW-1185">Reference proteome</keyword>
<evidence type="ECO:0000313" key="2">
    <source>
        <dbReference type="RefSeq" id="XP_027193675.1"/>
    </source>
</evidence>
<dbReference type="AlphaFoldDB" id="A0A6P6XJF7"/>
<dbReference type="RefSeq" id="XP_027193675.1">
    <property type="nucleotide sequence ID" value="XM_027337874.1"/>
</dbReference>
<accession>A0A6P6XJF7</accession>
<dbReference type="OMA" id="CEEFILI"/>
<name>A0A6P6XJF7_DERPT</name>
<proteinExistence type="predicted"/>
<dbReference type="Proteomes" id="UP000515146">
    <property type="component" value="Unplaced"/>
</dbReference>